<evidence type="ECO:0000256" key="1">
    <source>
        <dbReference type="SAM" id="Phobius"/>
    </source>
</evidence>
<dbReference type="Ensembl" id="ENSBGRT00000047521.1">
    <property type="protein sequence ID" value="ENSBGRP00000040976.1"/>
    <property type="gene ID" value="ENSBGRG00000025701.1"/>
</dbReference>
<dbReference type="InterPro" id="IPR003377">
    <property type="entry name" value="Cornichon"/>
</dbReference>
<reference evidence="2" key="1">
    <citation type="submission" date="2019-05" db="EMBL/GenBank/DDBJ databases">
        <authorList>
            <person name="Zhang S."/>
            <person name="Liu J."/>
        </authorList>
    </citation>
    <scope>NUCLEOTIDE SEQUENCE [LARGE SCALE GENOMIC DNA]</scope>
</reference>
<dbReference type="Pfam" id="PF03311">
    <property type="entry name" value="Cornichon"/>
    <property type="match status" value="1"/>
</dbReference>
<reference evidence="2" key="2">
    <citation type="submission" date="2025-08" db="UniProtKB">
        <authorList>
            <consortium name="Ensembl"/>
        </authorList>
    </citation>
    <scope>IDENTIFICATION</scope>
</reference>
<keyword evidence="3" id="KW-1185">Reference proteome</keyword>
<evidence type="ECO:0008006" key="4">
    <source>
        <dbReference type="Google" id="ProtNLM"/>
    </source>
</evidence>
<dbReference type="Proteomes" id="UP000694520">
    <property type="component" value="Chromosome 29"/>
</dbReference>
<dbReference type="GO" id="GO:0016192">
    <property type="term" value="P:vesicle-mediated transport"/>
    <property type="evidence" value="ECO:0007669"/>
    <property type="project" value="InterPro"/>
</dbReference>
<dbReference type="InterPro" id="IPR033466">
    <property type="entry name" value="Cornichon_conserved"/>
</dbReference>
<evidence type="ECO:0000313" key="3">
    <source>
        <dbReference type="Proteomes" id="UP000694520"/>
    </source>
</evidence>
<accession>A0A8B9YUQ5</accession>
<keyword evidence="1" id="KW-1133">Transmembrane helix</keyword>
<keyword evidence="1" id="KW-0812">Transmembrane</keyword>
<organism evidence="2 3">
    <name type="scientific">Bos mutus grunniens</name>
    <name type="common">Wild yak</name>
    <name type="synonym">Bos grunniens</name>
    <dbReference type="NCBI Taxonomy" id="30521"/>
    <lineage>
        <taxon>Eukaryota</taxon>
        <taxon>Metazoa</taxon>
        <taxon>Chordata</taxon>
        <taxon>Craniata</taxon>
        <taxon>Vertebrata</taxon>
        <taxon>Euteleostomi</taxon>
        <taxon>Mammalia</taxon>
        <taxon>Eutheria</taxon>
        <taxon>Laurasiatheria</taxon>
        <taxon>Artiodactyla</taxon>
        <taxon>Ruminantia</taxon>
        <taxon>Pecora</taxon>
        <taxon>Bovidae</taxon>
        <taxon>Bovinae</taxon>
        <taxon>Bos</taxon>
    </lineage>
</organism>
<protein>
    <recommendedName>
        <fullName evidence="4">Protein cornichon homolog 2</fullName>
    </recommendedName>
</protein>
<dbReference type="PROSITE" id="PS01340">
    <property type="entry name" value="CORNICHON"/>
    <property type="match status" value="1"/>
</dbReference>
<dbReference type="AlphaFoldDB" id="A0A8B9YUQ5"/>
<evidence type="ECO:0000313" key="2">
    <source>
        <dbReference type="Ensembl" id="ENSBGRP00000040976.1"/>
    </source>
</evidence>
<proteinExistence type="predicted"/>
<keyword evidence="1" id="KW-0472">Membrane</keyword>
<name>A0A8B9YUQ5_BOSMU</name>
<reference evidence="2" key="3">
    <citation type="submission" date="2025-09" db="UniProtKB">
        <authorList>
            <consortium name="Ensembl"/>
        </authorList>
    </citation>
    <scope>IDENTIFICATION</scope>
</reference>
<sequence length="96" mass="10556">MAFTFAAFCYMLTLVLCASLIFFVIWHIIAFDELRTDFKNPIDQGNPARAVSDTCAAAGLSSSVVCLICSATWEEWEVRSPFNPRGHGGWALPKGP</sequence>
<feature type="transmembrane region" description="Helical" evidence="1">
    <location>
        <begin position="7"/>
        <end position="29"/>
    </location>
</feature>
<dbReference type="GeneTree" id="ENSGT00960000189653"/>